<dbReference type="KEGG" id="vg:37627379"/>
<dbReference type="RefSeq" id="YP_009362199.1">
    <property type="nucleotide sequence ID" value="NC_034540.1"/>
</dbReference>
<sequence>MFCSSFIIYISHHTLSQLSSNQRRETFFALMKEVLDVTGGVIDRVDLVRRGDGSMEMIMTIIGR</sequence>
<dbReference type="Proteomes" id="UP000202452">
    <property type="component" value="Segment"/>
</dbReference>
<evidence type="ECO:0000313" key="2">
    <source>
        <dbReference type="Proteomes" id="UP000202452"/>
    </source>
</evidence>
<proteinExistence type="predicted"/>
<protein>
    <submittedName>
        <fullName evidence="1">Uncharacterized protein</fullName>
    </submittedName>
</protein>
<dbReference type="GeneID" id="37627379"/>
<dbReference type="EMBL" id="KM205021">
    <property type="protein sequence ID" value="AJR28571.1"/>
    <property type="molecule type" value="Viral_cRNA"/>
</dbReference>
<name>A0A0D3R1S0_9RHAB</name>
<organism evidence="1 2">
    <name type="scientific">Keuraliba virus</name>
    <dbReference type="NCBI Taxonomy" id="380440"/>
    <lineage>
        <taxon>Viruses</taxon>
        <taxon>Riboviria</taxon>
        <taxon>Orthornavirae</taxon>
        <taxon>Negarnaviricota</taxon>
        <taxon>Haploviricotina</taxon>
        <taxon>Monjiviricetes</taxon>
        <taxon>Mononegavirales</taxon>
        <taxon>Rhabdoviridae</taxon>
        <taxon>Alpharhabdovirinae</taxon>
        <taxon>Ledantevirus</taxon>
        <taxon>Ledantevirus keuraliba</taxon>
    </lineage>
</organism>
<keyword evidence="2" id="KW-1185">Reference proteome</keyword>
<dbReference type="OrthoDB" id="39389at10239"/>
<reference evidence="1 2" key="1">
    <citation type="journal article" date="2015" name="PLoS Pathog.">
        <title>Evolution of genome size and complexity in the rhabdoviridae.</title>
        <authorList>
            <person name="Walker P.J."/>
            <person name="Firth C."/>
            <person name="Widen S.G."/>
            <person name="Blasdell K.R."/>
            <person name="Guzman H."/>
            <person name="Wood T.G."/>
            <person name="Paradkar P.N."/>
            <person name="Holmes E.C."/>
            <person name="Tesh R.B."/>
            <person name="Vasilakis N."/>
        </authorList>
    </citation>
    <scope>NUCLEOTIDE SEQUENCE [LARGE SCALE GENOMIC DNA]</scope>
    <source>
        <strain evidence="1 2">DakAnD5314</strain>
    </source>
</reference>
<evidence type="ECO:0000313" key="1">
    <source>
        <dbReference type="EMBL" id="AJR28571.1"/>
    </source>
</evidence>
<accession>A0A0D3R1S0</accession>